<evidence type="ECO:0000256" key="5">
    <source>
        <dbReference type="ARBA" id="ARBA00022989"/>
    </source>
</evidence>
<sequence length="210" mass="22671">MPDYVHFLTFGLVALGMVLTPGPNMIYLISRSICQGKRAGLISLGGIALGFVFYMLCAAFGITAFVFAIPYAYDLLRFGGAAYLLYLAWQAVKPGGNAPFSVKEMPVDGPNKLFMMGFITNLANPKIAIMYLSLLPQFIQPDHGSVLSQSLALGCVQIFISLMVNSMIVLVAGSIAGFLSSRPSWIKAQRWFMGTVLAGLALKIACEGKR</sequence>
<proteinExistence type="predicted"/>
<keyword evidence="6" id="KW-0472">Membrane</keyword>
<evidence type="ECO:0000256" key="4">
    <source>
        <dbReference type="ARBA" id="ARBA00022970"/>
    </source>
</evidence>
<dbReference type="AlphaFoldDB" id="A0A0M2F0Z1"/>
<comment type="caution">
    <text evidence="7">The sequence shown here is derived from an EMBL/GenBank/DDBJ whole genome shotgun (WGS) entry which is preliminary data.</text>
</comment>
<keyword evidence="5" id="KW-1133">Transmembrane helix</keyword>
<dbReference type="GO" id="GO:0005886">
    <property type="term" value="C:plasma membrane"/>
    <property type="evidence" value="ECO:0007669"/>
    <property type="project" value="UniProtKB-SubCell"/>
</dbReference>
<accession>A0A0M2F0Z1</accession>
<keyword evidence="4" id="KW-0029">Amino-acid transport</keyword>
<dbReference type="RefSeq" id="WP_010278690.1">
    <property type="nucleotide sequence ID" value="NZ_CP047495.1"/>
</dbReference>
<keyword evidence="3" id="KW-0812">Transmembrane</keyword>
<dbReference type="EMBL" id="JQOD01000003">
    <property type="protein sequence ID" value="KGA33111.1"/>
    <property type="molecule type" value="Genomic_DNA"/>
</dbReference>
<gene>
    <name evidence="7" type="ORF">KU74_14510</name>
</gene>
<evidence type="ECO:0000256" key="6">
    <source>
        <dbReference type="ARBA" id="ARBA00023136"/>
    </source>
</evidence>
<evidence type="ECO:0000256" key="2">
    <source>
        <dbReference type="ARBA" id="ARBA00022475"/>
    </source>
</evidence>
<dbReference type="GeneID" id="57243823"/>
<keyword evidence="2" id="KW-1003">Cell membrane</keyword>
<dbReference type="OrthoDB" id="9804822at2"/>
<evidence type="ECO:0000313" key="7">
    <source>
        <dbReference type="EMBL" id="KGA33111.1"/>
    </source>
</evidence>
<reference evidence="7 8" key="1">
    <citation type="submission" date="2014-08" db="EMBL/GenBank/DDBJ databases">
        <title>Genome sequences of NCPPB Pectobacterium isolates.</title>
        <authorList>
            <person name="Glover R.H."/>
            <person name="Sapp M."/>
            <person name="Elphinstone J."/>
        </authorList>
    </citation>
    <scope>NUCLEOTIDE SEQUENCE [LARGE SCALE GENOMIC DNA]</scope>
    <source>
        <strain evidence="7 8">LMG 21372</strain>
    </source>
</reference>
<evidence type="ECO:0000256" key="1">
    <source>
        <dbReference type="ARBA" id="ARBA00004651"/>
    </source>
</evidence>
<dbReference type="Pfam" id="PF01810">
    <property type="entry name" value="LysE"/>
    <property type="match status" value="1"/>
</dbReference>
<dbReference type="PIRSF" id="PIRSF006324">
    <property type="entry name" value="LeuE"/>
    <property type="match status" value="1"/>
</dbReference>
<keyword evidence="4" id="KW-0813">Transport</keyword>
<name>A0A0M2F0Z1_9GAMM</name>
<dbReference type="Proteomes" id="UP000029435">
    <property type="component" value="Unassembled WGS sequence"/>
</dbReference>
<evidence type="ECO:0000313" key="8">
    <source>
        <dbReference type="Proteomes" id="UP000029435"/>
    </source>
</evidence>
<dbReference type="InterPro" id="IPR001123">
    <property type="entry name" value="LeuE-type"/>
</dbReference>
<dbReference type="PANTHER" id="PTHR30086:SF20">
    <property type="entry name" value="ARGININE EXPORTER PROTEIN ARGO-RELATED"/>
    <property type="match status" value="1"/>
</dbReference>
<comment type="subcellular location">
    <subcellularLocation>
        <location evidence="1">Cell membrane</location>
        <topology evidence="1">Multi-pass membrane protein</topology>
    </subcellularLocation>
</comment>
<protein>
    <submittedName>
        <fullName evidence="7">Lysine transporter LysE</fullName>
    </submittedName>
</protein>
<dbReference type="GO" id="GO:0015171">
    <property type="term" value="F:amino acid transmembrane transporter activity"/>
    <property type="evidence" value="ECO:0007669"/>
    <property type="project" value="TreeGrafter"/>
</dbReference>
<dbReference type="PANTHER" id="PTHR30086">
    <property type="entry name" value="ARGININE EXPORTER PROTEIN ARGO"/>
    <property type="match status" value="1"/>
</dbReference>
<organism evidence="7 8">
    <name type="scientific">Pectobacterium brasiliense</name>
    <dbReference type="NCBI Taxonomy" id="180957"/>
    <lineage>
        <taxon>Bacteria</taxon>
        <taxon>Pseudomonadati</taxon>
        <taxon>Pseudomonadota</taxon>
        <taxon>Gammaproteobacteria</taxon>
        <taxon>Enterobacterales</taxon>
        <taxon>Pectobacteriaceae</taxon>
        <taxon>Pectobacterium</taxon>
    </lineage>
</organism>
<evidence type="ECO:0000256" key="3">
    <source>
        <dbReference type="ARBA" id="ARBA00022692"/>
    </source>
</evidence>